<reference evidence="5 6" key="1">
    <citation type="submission" date="2016-10" db="EMBL/GenBank/DDBJ databases">
        <title>Rodentibacter gen. nov. and new species.</title>
        <authorList>
            <person name="Christensen H."/>
        </authorList>
    </citation>
    <scope>NUCLEOTIDE SEQUENCE [LARGE SCALE GENOMIC DNA]</scope>
    <source>
        <strain evidence="5 6">1998236014</strain>
    </source>
</reference>
<accession>A0ABX3KZQ7</accession>
<name>A0ABX3KZQ7_9PAST</name>
<evidence type="ECO:0000313" key="6">
    <source>
        <dbReference type="Proteomes" id="UP000188820"/>
    </source>
</evidence>
<dbReference type="PANTHER" id="PTHR43434:SF1">
    <property type="entry name" value="PHOSPHOGLYCOLATE PHOSPHATASE"/>
    <property type="match status" value="1"/>
</dbReference>
<dbReference type="InterPro" id="IPR050155">
    <property type="entry name" value="HAD-like_hydrolase_sf"/>
</dbReference>
<comment type="catalytic activity">
    <reaction evidence="1">
        <text>2-phosphoglycolate + H2O = glycolate + phosphate</text>
        <dbReference type="Rhea" id="RHEA:14369"/>
        <dbReference type="ChEBI" id="CHEBI:15377"/>
        <dbReference type="ChEBI" id="CHEBI:29805"/>
        <dbReference type="ChEBI" id="CHEBI:43474"/>
        <dbReference type="ChEBI" id="CHEBI:58033"/>
        <dbReference type="EC" id="3.1.3.18"/>
    </reaction>
</comment>
<dbReference type="Gene3D" id="3.40.50.1000">
    <property type="entry name" value="HAD superfamily/HAD-like"/>
    <property type="match status" value="1"/>
</dbReference>
<dbReference type="InterPro" id="IPR023214">
    <property type="entry name" value="HAD_sf"/>
</dbReference>
<dbReference type="SUPFAM" id="SSF56784">
    <property type="entry name" value="HAD-like"/>
    <property type="match status" value="1"/>
</dbReference>
<dbReference type="EMBL" id="MLAA01000010">
    <property type="protein sequence ID" value="OOF70551.1"/>
    <property type="molecule type" value="Genomic_DNA"/>
</dbReference>
<comment type="similarity">
    <text evidence="3">Belongs to the HAD-like hydrolase superfamily. CbbY/CbbZ/Gph/YieH family.</text>
</comment>
<dbReference type="NCBIfam" id="TIGR01549">
    <property type="entry name" value="HAD-SF-IA-v1"/>
    <property type="match status" value="1"/>
</dbReference>
<protein>
    <recommendedName>
        <fullName evidence="4">phosphoglycolate phosphatase</fullName>
        <ecNumber evidence="4">3.1.3.18</ecNumber>
    </recommendedName>
</protein>
<dbReference type="NCBIfam" id="TIGR01509">
    <property type="entry name" value="HAD-SF-IA-v3"/>
    <property type="match status" value="1"/>
</dbReference>
<evidence type="ECO:0000256" key="2">
    <source>
        <dbReference type="ARBA" id="ARBA00004818"/>
    </source>
</evidence>
<dbReference type="PRINTS" id="PR00413">
    <property type="entry name" value="HADHALOGNASE"/>
</dbReference>
<evidence type="ECO:0000256" key="1">
    <source>
        <dbReference type="ARBA" id="ARBA00000830"/>
    </source>
</evidence>
<dbReference type="EC" id="3.1.3.18" evidence="4"/>
<comment type="pathway">
    <text evidence="2">Organic acid metabolism; glycolate biosynthesis; glycolate from 2-phosphoglycolate: step 1/1.</text>
</comment>
<comment type="caution">
    <text evidence="5">The sequence shown here is derived from an EMBL/GenBank/DDBJ whole genome shotgun (WGS) entry which is preliminary data.</text>
</comment>
<keyword evidence="6" id="KW-1185">Reference proteome</keyword>
<dbReference type="InterPro" id="IPR006439">
    <property type="entry name" value="HAD-SF_hydro_IA"/>
</dbReference>
<gene>
    <name evidence="5" type="ORF">BKG89_03485</name>
</gene>
<dbReference type="InterPro" id="IPR036412">
    <property type="entry name" value="HAD-like_sf"/>
</dbReference>
<evidence type="ECO:0000256" key="4">
    <source>
        <dbReference type="ARBA" id="ARBA00013078"/>
    </source>
</evidence>
<dbReference type="Proteomes" id="UP000188820">
    <property type="component" value="Unassembled WGS sequence"/>
</dbReference>
<dbReference type="PANTHER" id="PTHR43434">
    <property type="entry name" value="PHOSPHOGLYCOLATE PHOSPHATASE"/>
    <property type="match status" value="1"/>
</dbReference>
<proteinExistence type="inferred from homology"/>
<evidence type="ECO:0000313" key="5">
    <source>
        <dbReference type="EMBL" id="OOF70551.1"/>
    </source>
</evidence>
<dbReference type="InterPro" id="IPR041492">
    <property type="entry name" value="HAD_2"/>
</dbReference>
<dbReference type="Pfam" id="PF13419">
    <property type="entry name" value="HAD_2"/>
    <property type="match status" value="1"/>
</dbReference>
<organism evidence="5 6">
    <name type="scientific">Rodentibacter caecimuris</name>
    <dbReference type="NCBI Taxonomy" id="1796644"/>
    <lineage>
        <taxon>Bacteria</taxon>
        <taxon>Pseudomonadati</taxon>
        <taxon>Pseudomonadota</taxon>
        <taxon>Gammaproteobacteria</taxon>
        <taxon>Pasteurellales</taxon>
        <taxon>Pasteurellaceae</taxon>
        <taxon>Rodentibacter</taxon>
    </lineage>
</organism>
<sequence>MTGSTLPLEEITERYVNFFNQIFDNLDYITIFRQDIKHIITYAKKNGIKLAVASSSSLPHIQRILTACNIIDDFDLIVSGNQFTESKPNPEIYRYTMAKLGVKKEYSVAIEDSYFGMLAAKRAGMKLIGYEEKRMDIDQSLADHIGRDMLDILNLIRKLHEN</sequence>
<evidence type="ECO:0000256" key="3">
    <source>
        <dbReference type="ARBA" id="ARBA00006171"/>
    </source>
</evidence>